<organism evidence="2 3">
    <name type="scientific">Postia placenta MAD-698-R-SB12</name>
    <dbReference type="NCBI Taxonomy" id="670580"/>
    <lineage>
        <taxon>Eukaryota</taxon>
        <taxon>Fungi</taxon>
        <taxon>Dikarya</taxon>
        <taxon>Basidiomycota</taxon>
        <taxon>Agaricomycotina</taxon>
        <taxon>Agaricomycetes</taxon>
        <taxon>Polyporales</taxon>
        <taxon>Adustoporiaceae</taxon>
        <taxon>Rhodonia</taxon>
    </lineage>
</organism>
<dbReference type="Proteomes" id="UP000194127">
    <property type="component" value="Unassembled WGS sequence"/>
</dbReference>
<dbReference type="OrthoDB" id="2744000at2759"/>
<feature type="compositionally biased region" description="Low complexity" evidence="1">
    <location>
        <begin position="394"/>
        <end position="404"/>
    </location>
</feature>
<dbReference type="STRING" id="670580.A0A1X6MMH4"/>
<name>A0A1X6MMH4_9APHY</name>
<feature type="compositionally biased region" description="Low complexity" evidence="1">
    <location>
        <begin position="226"/>
        <end position="235"/>
    </location>
</feature>
<accession>A0A1X6MMH4</accession>
<evidence type="ECO:0000313" key="3">
    <source>
        <dbReference type="Proteomes" id="UP000194127"/>
    </source>
</evidence>
<feature type="region of interest" description="Disordered" evidence="1">
    <location>
        <begin position="182"/>
        <end position="235"/>
    </location>
</feature>
<protein>
    <submittedName>
        <fullName evidence="2">Uncharacterized protein</fullName>
    </submittedName>
</protein>
<proteinExistence type="predicted"/>
<keyword evidence="3" id="KW-1185">Reference proteome</keyword>
<dbReference type="GeneID" id="36326317"/>
<sequence>MPALEAHAGGHRHTSWAACDWRWSGGRDWDARERRVARPSFSLTFPRRFPKTGASHARHTLLPRIFIFLSLSLSLSLLRPPTLFPLNHLHSQTMQARTATLTAAHSSATHRISEPTATPETGSVYPMPAPTPPRSVLDDLDSAEAEYDDTFDDAATAVSPGTVTLSADQFTHLLSMIQSQARSDITPLSSPRPTPPSTRPKLHKTRSEFNSRFHHHSPRAYPLPRPTSASSSSPSLPELFPALDPALLRAITQHTLSPHDLYKLSLPRSHSARAPSPLPSASALPLTPLECITRFYPSPSALVNPLSLYFRILLAAAAATGDLARVHRLGAASSAYVARLVGLCEEHHWTVVLPYHVAFHERRLAEMRRGDYAGWAELDLALLVRCLGIDEDAPGSARRAGAAPVGESRGARSSRSALA</sequence>
<gene>
    <name evidence="2" type="ORF">POSPLADRAFT_1061301</name>
</gene>
<dbReference type="AlphaFoldDB" id="A0A1X6MMH4"/>
<dbReference type="RefSeq" id="XP_024334408.1">
    <property type="nucleotide sequence ID" value="XM_024481367.1"/>
</dbReference>
<evidence type="ECO:0000256" key="1">
    <source>
        <dbReference type="SAM" id="MobiDB-lite"/>
    </source>
</evidence>
<feature type="region of interest" description="Disordered" evidence="1">
    <location>
        <begin position="394"/>
        <end position="419"/>
    </location>
</feature>
<dbReference type="EMBL" id="KZ110607">
    <property type="protein sequence ID" value="OSX57614.1"/>
    <property type="molecule type" value="Genomic_DNA"/>
</dbReference>
<evidence type="ECO:0000313" key="2">
    <source>
        <dbReference type="EMBL" id="OSX57614.1"/>
    </source>
</evidence>
<reference evidence="2 3" key="1">
    <citation type="submission" date="2017-04" db="EMBL/GenBank/DDBJ databases">
        <title>Genome Sequence of the Model Brown-Rot Fungus Postia placenta SB12.</title>
        <authorList>
            <consortium name="DOE Joint Genome Institute"/>
            <person name="Gaskell J."/>
            <person name="Kersten P."/>
            <person name="Larrondo L.F."/>
            <person name="Canessa P."/>
            <person name="Martinez D."/>
            <person name="Hibbett D."/>
            <person name="Schmoll M."/>
            <person name="Kubicek C.P."/>
            <person name="Martinez A.T."/>
            <person name="Yadav J."/>
            <person name="Master E."/>
            <person name="Magnuson J.K."/>
            <person name="James T."/>
            <person name="Yaver D."/>
            <person name="Berka R."/>
            <person name="Labutti K."/>
            <person name="Lipzen A."/>
            <person name="Aerts A."/>
            <person name="Barry K."/>
            <person name="Henrissat B."/>
            <person name="Blanchette R."/>
            <person name="Grigoriev I."/>
            <person name="Cullen D."/>
        </authorList>
    </citation>
    <scope>NUCLEOTIDE SEQUENCE [LARGE SCALE GENOMIC DNA]</scope>
    <source>
        <strain evidence="2 3">MAD-698-R-SB12</strain>
    </source>
</reference>